<gene>
    <name evidence="1" type="ORF">FWK35_00036946</name>
</gene>
<organism evidence="1 2">
    <name type="scientific">Aphis craccivora</name>
    <name type="common">Cowpea aphid</name>
    <dbReference type="NCBI Taxonomy" id="307492"/>
    <lineage>
        <taxon>Eukaryota</taxon>
        <taxon>Metazoa</taxon>
        <taxon>Ecdysozoa</taxon>
        <taxon>Arthropoda</taxon>
        <taxon>Hexapoda</taxon>
        <taxon>Insecta</taxon>
        <taxon>Pterygota</taxon>
        <taxon>Neoptera</taxon>
        <taxon>Paraneoptera</taxon>
        <taxon>Hemiptera</taxon>
        <taxon>Sternorrhyncha</taxon>
        <taxon>Aphidomorpha</taxon>
        <taxon>Aphidoidea</taxon>
        <taxon>Aphididae</taxon>
        <taxon>Aphidini</taxon>
        <taxon>Aphis</taxon>
        <taxon>Aphis</taxon>
    </lineage>
</organism>
<reference evidence="1 2" key="1">
    <citation type="submission" date="2019-08" db="EMBL/GenBank/DDBJ databases">
        <title>Whole genome of Aphis craccivora.</title>
        <authorList>
            <person name="Voronova N.V."/>
            <person name="Shulinski R.S."/>
            <person name="Bandarenka Y.V."/>
            <person name="Zhorov D.G."/>
            <person name="Warner D."/>
        </authorList>
    </citation>
    <scope>NUCLEOTIDE SEQUENCE [LARGE SCALE GENOMIC DNA]</scope>
    <source>
        <strain evidence="1">180601</strain>
        <tissue evidence="1">Whole Body</tissue>
    </source>
</reference>
<evidence type="ECO:0000313" key="2">
    <source>
        <dbReference type="Proteomes" id="UP000478052"/>
    </source>
</evidence>
<name>A0A6G0Z5H6_APHCR</name>
<keyword evidence="2" id="KW-1185">Reference proteome</keyword>
<dbReference type="AlphaFoldDB" id="A0A6G0Z5H6"/>
<proteinExistence type="predicted"/>
<evidence type="ECO:0000313" key="1">
    <source>
        <dbReference type="EMBL" id="KAF0765974.1"/>
    </source>
</evidence>
<accession>A0A6G0Z5H6</accession>
<comment type="caution">
    <text evidence="1">The sequence shown here is derived from an EMBL/GenBank/DDBJ whole genome shotgun (WGS) entry which is preliminary data.</text>
</comment>
<dbReference type="Proteomes" id="UP000478052">
    <property type="component" value="Unassembled WGS sequence"/>
</dbReference>
<sequence length="64" mass="7022">MFFGLSYLPPDEVSDGFCDLMSIAPSSTVSGTISIFSDYIFGNLCANKLYLYYSNLKCVCVNVS</sequence>
<dbReference type="OrthoDB" id="6608270at2759"/>
<protein>
    <submittedName>
        <fullName evidence="1">MULE domain-containing protein</fullName>
    </submittedName>
</protein>
<dbReference type="EMBL" id="VUJU01001288">
    <property type="protein sequence ID" value="KAF0765974.1"/>
    <property type="molecule type" value="Genomic_DNA"/>
</dbReference>